<protein>
    <recommendedName>
        <fullName evidence="3">Haloacid dehalogenase-like hydrolase domain-containing 5</fullName>
    </recommendedName>
</protein>
<gene>
    <name evidence="1" type="ORF">CAUJ_LOCUS13955</name>
</gene>
<dbReference type="Pfam" id="PF13344">
    <property type="entry name" value="Hydrolase_6"/>
    <property type="match status" value="1"/>
</dbReference>
<evidence type="ECO:0008006" key="3">
    <source>
        <dbReference type="Google" id="ProtNLM"/>
    </source>
</evidence>
<name>A0A8S1HNJ3_9PELO</name>
<dbReference type="EMBL" id="CAJGYM010000114">
    <property type="protein sequence ID" value="CAD6198048.1"/>
    <property type="molecule type" value="Genomic_DNA"/>
</dbReference>
<dbReference type="GO" id="GO:0046474">
    <property type="term" value="P:glycerophospholipid biosynthetic process"/>
    <property type="evidence" value="ECO:0007669"/>
    <property type="project" value="TreeGrafter"/>
</dbReference>
<comment type="caution">
    <text evidence="1">The sequence shown here is derived from an EMBL/GenBank/DDBJ whole genome shotgun (WGS) entry which is preliminary data.</text>
</comment>
<dbReference type="Gene3D" id="3.40.50.1000">
    <property type="entry name" value="HAD superfamily/HAD-like"/>
    <property type="match status" value="2"/>
</dbReference>
<accession>A0A8S1HNJ3</accession>
<dbReference type="NCBIfam" id="TIGR01460">
    <property type="entry name" value="HAD-SF-IIA"/>
    <property type="match status" value="1"/>
</dbReference>
<sequence length="426" mass="48264">MNTFKKSLWNLTSHSFQIKSFHRFFSATVSPNKYTHPFGIVLDIDGVLFRGRKLLPRVKEALRMLTNGKGKLQVPTVFLTNGTNSSQKEKAQKLSQMLEFEIPAECMIMAHGPLRTLTDLHNKQVLAVGQNNAAAIARSVGFKKIMTIEKLIDTFPHLACTDFSRKLLTKKETAKLRENFQPIEAIVMLGEPLKWETSLQLILDCLLTMGTMDDVIRGVNGSFKQLPLIACNVDLVWMAEEGSPLPRIGHGVFIHFLESLYETLTGLRLDFQAVLGKPTEISYLHAAHILQRQAQLMGRDDVKQIYVIGDNPMSDVLGARLFDRYLRHGGHGRFDHFDLDQFEEQDDQLPKVRSRHVVERCVSVLVETGVYQEGCKMNGVVKPISMLYEALAPGEQLFLRQPNYVESDLYAAVRTILSREGFRTVY</sequence>
<dbReference type="SUPFAM" id="SSF56784">
    <property type="entry name" value="HAD-like"/>
    <property type="match status" value="1"/>
</dbReference>
<dbReference type="InterPro" id="IPR036412">
    <property type="entry name" value="HAD-like_sf"/>
</dbReference>
<dbReference type="AlphaFoldDB" id="A0A8S1HNJ3"/>
<evidence type="ECO:0000313" key="2">
    <source>
        <dbReference type="Proteomes" id="UP000835052"/>
    </source>
</evidence>
<dbReference type="InterPro" id="IPR023214">
    <property type="entry name" value="HAD_sf"/>
</dbReference>
<dbReference type="InterPro" id="IPR006357">
    <property type="entry name" value="HAD-SF_hydro_IIA"/>
</dbReference>
<reference evidence="1" key="1">
    <citation type="submission" date="2020-10" db="EMBL/GenBank/DDBJ databases">
        <authorList>
            <person name="Kikuchi T."/>
        </authorList>
    </citation>
    <scope>NUCLEOTIDE SEQUENCE</scope>
    <source>
        <strain evidence="1">NKZ352</strain>
    </source>
</reference>
<keyword evidence="2" id="KW-1185">Reference proteome</keyword>
<dbReference type="PANTHER" id="PTHR14269">
    <property type="entry name" value="CDP-DIACYLGLYCEROL--GLYCEROL-3-PHOSPHATE 3-PHOSPHATIDYLTRANSFERASE-RELATED"/>
    <property type="match status" value="1"/>
</dbReference>
<dbReference type="OrthoDB" id="10251048at2759"/>
<dbReference type="InterPro" id="IPR006353">
    <property type="entry name" value="HAD-SF_hydro_IIA_CECR5"/>
</dbReference>
<dbReference type="NCBIfam" id="TIGR01456">
    <property type="entry name" value="CECR5"/>
    <property type="match status" value="1"/>
</dbReference>
<dbReference type="Proteomes" id="UP000835052">
    <property type="component" value="Unassembled WGS sequence"/>
</dbReference>
<dbReference type="PANTHER" id="PTHR14269:SF4">
    <property type="entry name" value="CAT EYE SYNDROME CRITICAL REGION PROTEIN 5"/>
    <property type="match status" value="1"/>
</dbReference>
<dbReference type="InterPro" id="IPR050324">
    <property type="entry name" value="CDP-alcohol_PTase-I"/>
</dbReference>
<dbReference type="GO" id="GO:0005739">
    <property type="term" value="C:mitochondrion"/>
    <property type="evidence" value="ECO:0007669"/>
    <property type="project" value="TreeGrafter"/>
</dbReference>
<evidence type="ECO:0000313" key="1">
    <source>
        <dbReference type="EMBL" id="CAD6198048.1"/>
    </source>
</evidence>
<organism evidence="1 2">
    <name type="scientific">Caenorhabditis auriculariae</name>
    <dbReference type="NCBI Taxonomy" id="2777116"/>
    <lineage>
        <taxon>Eukaryota</taxon>
        <taxon>Metazoa</taxon>
        <taxon>Ecdysozoa</taxon>
        <taxon>Nematoda</taxon>
        <taxon>Chromadorea</taxon>
        <taxon>Rhabditida</taxon>
        <taxon>Rhabditina</taxon>
        <taxon>Rhabditomorpha</taxon>
        <taxon>Rhabditoidea</taxon>
        <taxon>Rhabditidae</taxon>
        <taxon>Peloderinae</taxon>
        <taxon>Caenorhabditis</taxon>
    </lineage>
</organism>
<proteinExistence type="predicted"/>